<feature type="region of interest" description="Disordered" evidence="9">
    <location>
        <begin position="149"/>
        <end position="168"/>
    </location>
</feature>
<dbReference type="InterPro" id="IPR050396">
    <property type="entry name" value="Glycosyltr_51/Transpeptidase"/>
</dbReference>
<keyword evidence="5" id="KW-0378">Hydrolase</keyword>
<evidence type="ECO:0000256" key="6">
    <source>
        <dbReference type="ARBA" id="ARBA00023268"/>
    </source>
</evidence>
<feature type="compositionally biased region" description="Low complexity" evidence="9">
    <location>
        <begin position="788"/>
        <end position="799"/>
    </location>
</feature>
<feature type="domain" description="Glycosyl transferase family 51" evidence="12">
    <location>
        <begin position="222"/>
        <end position="393"/>
    </location>
</feature>
<name>A0ABW1I2H4_9PSEU</name>
<feature type="domain" description="Penicillin-binding protein transpeptidase" evidence="11">
    <location>
        <begin position="486"/>
        <end position="724"/>
    </location>
</feature>
<evidence type="ECO:0000256" key="2">
    <source>
        <dbReference type="ARBA" id="ARBA00022670"/>
    </source>
</evidence>
<feature type="region of interest" description="Disordered" evidence="9">
    <location>
        <begin position="755"/>
        <end position="858"/>
    </location>
</feature>
<keyword evidence="4 13" id="KW-0808">Transferase</keyword>
<reference evidence="14" key="1">
    <citation type="journal article" date="2019" name="Int. J. Syst. Evol. Microbiol.">
        <title>The Global Catalogue of Microorganisms (GCM) 10K type strain sequencing project: providing services to taxonomists for standard genome sequencing and annotation.</title>
        <authorList>
            <consortium name="The Broad Institute Genomics Platform"/>
            <consortium name="The Broad Institute Genome Sequencing Center for Infectious Disease"/>
            <person name="Wu L."/>
            <person name="Ma J."/>
        </authorList>
    </citation>
    <scope>NUCLEOTIDE SEQUENCE [LARGE SCALE GENOMIC DNA]</scope>
    <source>
        <strain evidence="14">CGMCC 4.7397</strain>
    </source>
</reference>
<dbReference type="EC" id="2.4.-.-" evidence="13"/>
<evidence type="ECO:0000256" key="1">
    <source>
        <dbReference type="ARBA" id="ARBA00022645"/>
    </source>
</evidence>
<evidence type="ECO:0000256" key="10">
    <source>
        <dbReference type="SAM" id="Phobius"/>
    </source>
</evidence>
<keyword evidence="1" id="KW-0121">Carboxypeptidase</keyword>
<evidence type="ECO:0000259" key="11">
    <source>
        <dbReference type="Pfam" id="PF00905"/>
    </source>
</evidence>
<evidence type="ECO:0000256" key="7">
    <source>
        <dbReference type="ARBA" id="ARBA00034000"/>
    </source>
</evidence>
<feature type="compositionally biased region" description="Low complexity" evidence="9">
    <location>
        <begin position="30"/>
        <end position="54"/>
    </location>
</feature>
<dbReference type="SUPFAM" id="SSF53955">
    <property type="entry name" value="Lysozyme-like"/>
    <property type="match status" value="1"/>
</dbReference>
<dbReference type="PANTHER" id="PTHR32282:SF34">
    <property type="entry name" value="PENICILLIN-BINDING PROTEIN 1A"/>
    <property type="match status" value="1"/>
</dbReference>
<feature type="transmembrane region" description="Helical" evidence="10">
    <location>
        <begin position="174"/>
        <end position="198"/>
    </location>
</feature>
<dbReference type="PANTHER" id="PTHR32282">
    <property type="entry name" value="BINDING PROTEIN TRANSPEPTIDASE, PUTATIVE-RELATED"/>
    <property type="match status" value="1"/>
</dbReference>
<organism evidence="13 14">
    <name type="scientific">Pseudonocardia lutea</name>
    <dbReference type="NCBI Taxonomy" id="2172015"/>
    <lineage>
        <taxon>Bacteria</taxon>
        <taxon>Bacillati</taxon>
        <taxon>Actinomycetota</taxon>
        <taxon>Actinomycetes</taxon>
        <taxon>Pseudonocardiales</taxon>
        <taxon>Pseudonocardiaceae</taxon>
        <taxon>Pseudonocardia</taxon>
    </lineage>
</organism>
<comment type="caution">
    <text evidence="13">The sequence shown here is derived from an EMBL/GenBank/DDBJ whole genome shotgun (WGS) entry which is preliminary data.</text>
</comment>
<dbReference type="Gene3D" id="3.40.710.10">
    <property type="entry name" value="DD-peptidase/beta-lactamase superfamily"/>
    <property type="match status" value="1"/>
</dbReference>
<dbReference type="Pfam" id="PF00912">
    <property type="entry name" value="Transgly"/>
    <property type="match status" value="1"/>
</dbReference>
<dbReference type="Pfam" id="PF00905">
    <property type="entry name" value="Transpeptidase"/>
    <property type="match status" value="1"/>
</dbReference>
<evidence type="ECO:0000256" key="4">
    <source>
        <dbReference type="ARBA" id="ARBA00022679"/>
    </source>
</evidence>
<dbReference type="RefSeq" id="WP_379563709.1">
    <property type="nucleotide sequence ID" value="NZ_JBHSQK010000005.1"/>
</dbReference>
<feature type="region of interest" description="Disordered" evidence="9">
    <location>
        <begin position="1"/>
        <end position="141"/>
    </location>
</feature>
<evidence type="ECO:0000313" key="13">
    <source>
        <dbReference type="EMBL" id="MFC5947143.1"/>
    </source>
</evidence>
<feature type="non-terminal residue" evidence="13">
    <location>
        <position position="1"/>
    </location>
</feature>
<accession>A0ABW1I2H4</accession>
<dbReference type="EMBL" id="JBHSQK010000005">
    <property type="protein sequence ID" value="MFC5947143.1"/>
    <property type="molecule type" value="Genomic_DNA"/>
</dbReference>
<evidence type="ECO:0000256" key="8">
    <source>
        <dbReference type="ARBA" id="ARBA00049902"/>
    </source>
</evidence>
<dbReference type="GO" id="GO:0016757">
    <property type="term" value="F:glycosyltransferase activity"/>
    <property type="evidence" value="ECO:0007669"/>
    <property type="project" value="UniProtKB-KW"/>
</dbReference>
<dbReference type="Proteomes" id="UP001596119">
    <property type="component" value="Unassembled WGS sequence"/>
</dbReference>
<dbReference type="InterPro" id="IPR023346">
    <property type="entry name" value="Lysozyme-like_dom_sf"/>
</dbReference>
<gene>
    <name evidence="13" type="ORF">ACFQH9_02475</name>
</gene>
<feature type="compositionally biased region" description="Basic residues" evidence="9">
    <location>
        <begin position="149"/>
        <end position="158"/>
    </location>
</feature>
<comment type="catalytic activity">
    <reaction evidence="7">
        <text>Preferential cleavage: (Ac)2-L-Lys-D-Ala-|-D-Ala. Also transpeptidation of peptidyl-alanyl moieties that are N-acyl substituents of D-alanine.</text>
        <dbReference type="EC" id="3.4.16.4"/>
    </reaction>
</comment>
<evidence type="ECO:0000256" key="5">
    <source>
        <dbReference type="ARBA" id="ARBA00022801"/>
    </source>
</evidence>
<keyword evidence="3 13" id="KW-0328">Glycosyltransferase</keyword>
<keyword evidence="2" id="KW-0645">Protease</keyword>
<evidence type="ECO:0000256" key="9">
    <source>
        <dbReference type="SAM" id="MobiDB-lite"/>
    </source>
</evidence>
<sequence>GQPGPSHSVPPRGAQQPPAADRSRGAQPNARSGATTGTSTGPSTGTSTGPGTRVDTTDRSRSRGGPGTPATAATRTGPTPATTRTAAGSDATRRSAVPRARSRRSRTRGDVGWWQTPDPRKATATATGLTPASEVTGPQGPLALLRRRLGGSSAHRRPLTPAQRTAQRRRRVKWGVLGSLAAFVLLPLLALGLGWLAFSVPTADDAVNNQVATISFADGTDLTRLVPEQGNRTKVTVDQIPVHVREAVLSAEDRSFYSNPGFDLTGILRAVWNQLQGGVGGGSTITQQYVKNALVGDQVSLWRKYKELIVSLKVSQEKSKDEILTDYLNTIYFGRGAYGIQSASQAYFGKDVGRLTVAEGALLAGVIQSPSRWDPAIDPQKAVQRWDFVMDGMVGQGWLSPGDRAAATFPATQQRKAAPGSGSYSDSRGHVVNAVKAELDSLGITDQEMAQDGLRITTTIDPERQRRAVEAAQRTLAGQPDNLRSAVVAIDPRTGGVSAYYGGENGVGLDYARVSKQPGSTFKPFVVLAALSHDPPIGIGTTFDGSEQTGLRNADGADCPRCDLKQAMTISNNVIFTKLAAKVGPENVAAAARAAGITSPLDNPDARLALGNKEVTPLELASAYATIADGGVWHAPHFISRVVTADDRVLYEAPEPQGERRFSEQVARNTIEAMLGVVPNDGLGIGRPVAGKTGTVQSRFEGENNDAWFSGFTPDLSTAVWIGTDMNSPIRTASGTPVEGKTLPGEVWQTFMKQAAEEEPRPEGFGTYKPIGEPPSDLPPNARPTPTPTSSAPASSSSEVPPPPAPAPATPTTEPQPGSDALPGRDEPLFPGEDGAATPDPGAPPTAQRQDCSITPCG</sequence>
<dbReference type="InterPro" id="IPR036950">
    <property type="entry name" value="PBP_transglycosylase"/>
</dbReference>
<keyword evidence="10" id="KW-0812">Transmembrane</keyword>
<evidence type="ECO:0000259" key="12">
    <source>
        <dbReference type="Pfam" id="PF00912"/>
    </source>
</evidence>
<dbReference type="InterPro" id="IPR001460">
    <property type="entry name" value="PCN-bd_Tpept"/>
</dbReference>
<proteinExistence type="predicted"/>
<keyword evidence="14" id="KW-1185">Reference proteome</keyword>
<feature type="compositionally biased region" description="Low complexity" evidence="9">
    <location>
        <begin position="68"/>
        <end position="99"/>
    </location>
</feature>
<feature type="compositionally biased region" description="Pro residues" evidence="9">
    <location>
        <begin position="800"/>
        <end position="809"/>
    </location>
</feature>
<dbReference type="SUPFAM" id="SSF56601">
    <property type="entry name" value="beta-lactamase/transpeptidase-like"/>
    <property type="match status" value="1"/>
</dbReference>
<protein>
    <submittedName>
        <fullName evidence="13">Transglycosylase domain-containing protein</fullName>
        <ecNumber evidence="13">2.4.-.-</ecNumber>
    </submittedName>
</protein>
<evidence type="ECO:0000313" key="14">
    <source>
        <dbReference type="Proteomes" id="UP001596119"/>
    </source>
</evidence>
<evidence type="ECO:0000256" key="3">
    <source>
        <dbReference type="ARBA" id="ARBA00022676"/>
    </source>
</evidence>
<dbReference type="Gene3D" id="1.10.3810.10">
    <property type="entry name" value="Biosynthetic peptidoglycan transglycosylase-like"/>
    <property type="match status" value="1"/>
</dbReference>
<keyword evidence="6" id="KW-0511">Multifunctional enzyme</keyword>
<dbReference type="InterPro" id="IPR001264">
    <property type="entry name" value="Glyco_trans_51"/>
</dbReference>
<feature type="compositionally biased region" description="Polar residues" evidence="9">
    <location>
        <begin position="848"/>
        <end position="858"/>
    </location>
</feature>
<keyword evidence="10" id="KW-1133">Transmembrane helix</keyword>
<keyword evidence="10" id="KW-0472">Membrane</keyword>
<comment type="catalytic activity">
    <reaction evidence="8">
        <text>[GlcNAc-(1-&gt;4)-Mur2Ac(oyl-L-Ala-gamma-D-Glu-L-Lys-D-Ala-D-Ala)](n)-di-trans,octa-cis-undecaprenyl diphosphate + beta-D-GlcNAc-(1-&gt;4)-Mur2Ac(oyl-L-Ala-gamma-D-Glu-L-Lys-D-Ala-D-Ala)-di-trans,octa-cis-undecaprenyl diphosphate = [GlcNAc-(1-&gt;4)-Mur2Ac(oyl-L-Ala-gamma-D-Glu-L-Lys-D-Ala-D-Ala)](n+1)-di-trans,octa-cis-undecaprenyl diphosphate + di-trans,octa-cis-undecaprenyl diphosphate + H(+)</text>
        <dbReference type="Rhea" id="RHEA:23708"/>
        <dbReference type="Rhea" id="RHEA-COMP:9602"/>
        <dbReference type="Rhea" id="RHEA-COMP:9603"/>
        <dbReference type="ChEBI" id="CHEBI:15378"/>
        <dbReference type="ChEBI" id="CHEBI:58405"/>
        <dbReference type="ChEBI" id="CHEBI:60033"/>
        <dbReference type="ChEBI" id="CHEBI:78435"/>
        <dbReference type="EC" id="2.4.99.28"/>
    </reaction>
</comment>
<dbReference type="InterPro" id="IPR012338">
    <property type="entry name" value="Beta-lactam/transpept-like"/>
</dbReference>
<feature type="compositionally biased region" description="Pro residues" evidence="9">
    <location>
        <begin position="772"/>
        <end position="787"/>
    </location>
</feature>